<dbReference type="Proteomes" id="UP000015106">
    <property type="component" value="Chromosome 2"/>
</dbReference>
<evidence type="ECO:0000313" key="2">
    <source>
        <dbReference type="Proteomes" id="UP000015106"/>
    </source>
</evidence>
<dbReference type="EnsemblPlants" id="TuG1812G0200002826.01.T03">
    <property type="protein sequence ID" value="TuG1812G0200002826.01.T03"/>
    <property type="gene ID" value="TuG1812G0200002826.01"/>
</dbReference>
<dbReference type="Gramene" id="TuG1812G0200002826.01.T03">
    <property type="protein sequence ID" value="TuG1812G0200002826.01.T03"/>
    <property type="gene ID" value="TuG1812G0200002826.01"/>
</dbReference>
<reference evidence="2" key="1">
    <citation type="journal article" date="2013" name="Nature">
        <title>Draft genome of the wheat A-genome progenitor Triticum urartu.</title>
        <authorList>
            <person name="Ling H.Q."/>
            <person name="Zhao S."/>
            <person name="Liu D."/>
            <person name="Wang J."/>
            <person name="Sun H."/>
            <person name="Zhang C."/>
            <person name="Fan H."/>
            <person name="Li D."/>
            <person name="Dong L."/>
            <person name="Tao Y."/>
            <person name="Gao C."/>
            <person name="Wu H."/>
            <person name="Li Y."/>
            <person name="Cui Y."/>
            <person name="Guo X."/>
            <person name="Zheng S."/>
            <person name="Wang B."/>
            <person name="Yu K."/>
            <person name="Liang Q."/>
            <person name="Yang W."/>
            <person name="Lou X."/>
            <person name="Chen J."/>
            <person name="Feng M."/>
            <person name="Jian J."/>
            <person name="Zhang X."/>
            <person name="Luo G."/>
            <person name="Jiang Y."/>
            <person name="Liu J."/>
            <person name="Wang Z."/>
            <person name="Sha Y."/>
            <person name="Zhang B."/>
            <person name="Wu H."/>
            <person name="Tang D."/>
            <person name="Shen Q."/>
            <person name="Xue P."/>
            <person name="Zou S."/>
            <person name="Wang X."/>
            <person name="Liu X."/>
            <person name="Wang F."/>
            <person name="Yang Y."/>
            <person name="An X."/>
            <person name="Dong Z."/>
            <person name="Zhang K."/>
            <person name="Zhang X."/>
            <person name="Luo M.C."/>
            <person name="Dvorak J."/>
            <person name="Tong Y."/>
            <person name="Wang J."/>
            <person name="Yang H."/>
            <person name="Li Z."/>
            <person name="Wang D."/>
            <person name="Zhang A."/>
            <person name="Wang J."/>
        </authorList>
    </citation>
    <scope>NUCLEOTIDE SEQUENCE</scope>
    <source>
        <strain evidence="2">cv. G1812</strain>
    </source>
</reference>
<proteinExistence type="predicted"/>
<accession>A0A8R7PE45</accession>
<protein>
    <submittedName>
        <fullName evidence="1">Uncharacterized protein</fullName>
    </submittedName>
</protein>
<name>A0A8R7PE45_TRIUA</name>
<evidence type="ECO:0000313" key="1">
    <source>
        <dbReference type="EnsemblPlants" id="TuG1812G0200002826.01.T03"/>
    </source>
</evidence>
<organism evidence="1 2">
    <name type="scientific">Triticum urartu</name>
    <name type="common">Red wild einkorn</name>
    <name type="synonym">Crithodium urartu</name>
    <dbReference type="NCBI Taxonomy" id="4572"/>
    <lineage>
        <taxon>Eukaryota</taxon>
        <taxon>Viridiplantae</taxon>
        <taxon>Streptophyta</taxon>
        <taxon>Embryophyta</taxon>
        <taxon>Tracheophyta</taxon>
        <taxon>Spermatophyta</taxon>
        <taxon>Magnoliopsida</taxon>
        <taxon>Liliopsida</taxon>
        <taxon>Poales</taxon>
        <taxon>Poaceae</taxon>
        <taxon>BOP clade</taxon>
        <taxon>Pooideae</taxon>
        <taxon>Triticodae</taxon>
        <taxon>Triticeae</taxon>
        <taxon>Triticinae</taxon>
        <taxon>Triticum</taxon>
    </lineage>
</organism>
<dbReference type="AlphaFoldDB" id="A0A8R7PE45"/>
<sequence>MEELQDNKDNRLRGNSFVYDVLTKSEIIWLLNPNPCEQAATSSSPTNVRFQIRLKVQVTPLILEKIKLLPSTKDGCALLYCCFFHLSGNTR</sequence>
<keyword evidence="2" id="KW-1185">Reference proteome</keyword>
<reference evidence="1" key="2">
    <citation type="submission" date="2018-03" db="EMBL/GenBank/DDBJ databases">
        <title>The Triticum urartu genome reveals the dynamic nature of wheat genome evolution.</title>
        <authorList>
            <person name="Ling H."/>
            <person name="Ma B."/>
            <person name="Shi X."/>
            <person name="Liu H."/>
            <person name="Dong L."/>
            <person name="Sun H."/>
            <person name="Cao Y."/>
            <person name="Gao Q."/>
            <person name="Zheng S."/>
            <person name="Li Y."/>
            <person name="Yu Y."/>
            <person name="Du H."/>
            <person name="Qi M."/>
            <person name="Li Y."/>
            <person name="Yu H."/>
            <person name="Cui Y."/>
            <person name="Wang N."/>
            <person name="Chen C."/>
            <person name="Wu H."/>
            <person name="Zhao Y."/>
            <person name="Zhang J."/>
            <person name="Li Y."/>
            <person name="Zhou W."/>
            <person name="Zhang B."/>
            <person name="Hu W."/>
            <person name="Eijk M."/>
            <person name="Tang J."/>
            <person name="Witsenboer H."/>
            <person name="Zhao S."/>
            <person name="Li Z."/>
            <person name="Zhang A."/>
            <person name="Wang D."/>
            <person name="Liang C."/>
        </authorList>
    </citation>
    <scope>NUCLEOTIDE SEQUENCE [LARGE SCALE GENOMIC DNA]</scope>
    <source>
        <strain evidence="1">cv. G1812</strain>
    </source>
</reference>
<reference evidence="1" key="3">
    <citation type="submission" date="2022-06" db="UniProtKB">
        <authorList>
            <consortium name="EnsemblPlants"/>
        </authorList>
    </citation>
    <scope>IDENTIFICATION</scope>
</reference>